<evidence type="ECO:0000259" key="2">
    <source>
        <dbReference type="Pfam" id="PF13649"/>
    </source>
</evidence>
<name>A0A0J9EBQ6_9RHOB</name>
<evidence type="ECO:0000313" key="3">
    <source>
        <dbReference type="EMBL" id="KMW60210.1"/>
    </source>
</evidence>
<protein>
    <submittedName>
        <fullName evidence="3">Putative methyltransferase</fullName>
    </submittedName>
</protein>
<dbReference type="OrthoDB" id="5642573at2"/>
<reference evidence="3 4" key="1">
    <citation type="submission" date="2015-06" db="EMBL/GenBank/DDBJ databases">
        <title>Draft genome sequence of an Alphaproteobacteria species associated to the Mediterranean sponge Oscarella lobularis.</title>
        <authorList>
            <person name="Jourda C."/>
            <person name="Santini S."/>
            <person name="Claverie J.-M."/>
        </authorList>
    </citation>
    <scope>NUCLEOTIDE SEQUENCE [LARGE SCALE GENOMIC DNA]</scope>
    <source>
        <strain evidence="3">IGS</strain>
    </source>
</reference>
<proteinExistence type="predicted"/>
<dbReference type="Gene3D" id="3.40.50.150">
    <property type="entry name" value="Vaccinia Virus protein VP39"/>
    <property type="match status" value="1"/>
</dbReference>
<dbReference type="Pfam" id="PF13649">
    <property type="entry name" value="Methyltransf_25"/>
    <property type="match status" value="1"/>
</dbReference>
<dbReference type="InterPro" id="IPR029063">
    <property type="entry name" value="SAM-dependent_MTases_sf"/>
</dbReference>
<dbReference type="PANTHER" id="PTHR43861">
    <property type="entry name" value="TRANS-ACONITATE 2-METHYLTRANSFERASE-RELATED"/>
    <property type="match status" value="1"/>
</dbReference>
<comment type="caution">
    <text evidence="3">The sequence shown here is derived from an EMBL/GenBank/DDBJ whole genome shotgun (WGS) entry which is preliminary data.</text>
</comment>
<feature type="domain" description="Methyltransferase" evidence="2">
    <location>
        <begin position="45"/>
        <end position="138"/>
    </location>
</feature>
<dbReference type="AlphaFoldDB" id="A0A0J9EBQ6"/>
<dbReference type="InterPro" id="IPR041698">
    <property type="entry name" value="Methyltransf_25"/>
</dbReference>
<keyword evidence="3" id="KW-0489">Methyltransferase</keyword>
<accession>A0A0J9EBQ6</accession>
<keyword evidence="1 3" id="KW-0808">Transferase</keyword>
<evidence type="ECO:0000256" key="1">
    <source>
        <dbReference type="ARBA" id="ARBA00022679"/>
    </source>
</evidence>
<keyword evidence="4" id="KW-1185">Reference proteome</keyword>
<dbReference type="Proteomes" id="UP000037178">
    <property type="component" value="Unassembled WGS sequence"/>
</dbReference>
<dbReference type="GO" id="GO:0008168">
    <property type="term" value="F:methyltransferase activity"/>
    <property type="evidence" value="ECO:0007669"/>
    <property type="project" value="UniProtKB-KW"/>
</dbReference>
<evidence type="ECO:0000313" key="4">
    <source>
        <dbReference type="Proteomes" id="UP000037178"/>
    </source>
</evidence>
<dbReference type="PATRIC" id="fig|1675527.3.peg.410"/>
<organism evidence="3 4">
    <name type="scientific">Candidatus Rhodobacter oscarellae</name>
    <dbReference type="NCBI Taxonomy" id="1675527"/>
    <lineage>
        <taxon>Bacteria</taxon>
        <taxon>Pseudomonadati</taxon>
        <taxon>Pseudomonadota</taxon>
        <taxon>Alphaproteobacteria</taxon>
        <taxon>Rhodobacterales</taxon>
        <taxon>Rhodobacter group</taxon>
        <taxon>Rhodobacter</taxon>
    </lineage>
</organism>
<dbReference type="GO" id="GO:0032259">
    <property type="term" value="P:methylation"/>
    <property type="evidence" value="ECO:0007669"/>
    <property type="project" value="UniProtKB-KW"/>
</dbReference>
<sequence>MIMQAEAKFWDRLARKYAASPIKNMTAYEATLARVQARLGADDNVLEMGCGTGTTALRLAGGVAHYTGTDLSSGMIDVAREKLAESWLPNVTFTVAPAVETRFERASYDAVLSFNLLHLLEDVPAALSRAHDLLKPGGLLITKTPCLAQMGLHVRMMVPVMRFFGKAPYVGFFNAAELSLMIERAGFALEESRSFEGAPNALYVVARRL</sequence>
<dbReference type="EMBL" id="LFTY01000001">
    <property type="protein sequence ID" value="KMW60210.1"/>
    <property type="molecule type" value="Genomic_DNA"/>
</dbReference>
<gene>
    <name evidence="3" type="ORF">AIOL_000363</name>
</gene>
<dbReference type="SUPFAM" id="SSF53335">
    <property type="entry name" value="S-adenosyl-L-methionine-dependent methyltransferases"/>
    <property type="match status" value="1"/>
</dbReference>
<dbReference type="CDD" id="cd02440">
    <property type="entry name" value="AdoMet_MTases"/>
    <property type="match status" value="1"/>
</dbReference>
<dbReference type="STRING" id="1675527.AIOL_000363"/>